<dbReference type="Pfam" id="PF18392">
    <property type="entry name" value="CSN7a_helixI"/>
    <property type="match status" value="1"/>
</dbReference>
<evidence type="ECO:0000256" key="2">
    <source>
        <dbReference type="ARBA" id="ARBA00004496"/>
    </source>
</evidence>
<evidence type="ECO:0000256" key="7">
    <source>
        <dbReference type="SAM" id="MobiDB-lite"/>
    </source>
</evidence>
<comment type="caution">
    <text evidence="9">The sequence shown here is derived from an EMBL/GenBank/DDBJ whole genome shotgun (WGS) entry which is preliminary data.</text>
</comment>
<keyword evidence="5" id="KW-0539">Nucleus</keyword>
<feature type="coiled-coil region" evidence="6">
    <location>
        <begin position="230"/>
        <end position="257"/>
    </location>
</feature>
<evidence type="ECO:0000256" key="4">
    <source>
        <dbReference type="ARBA" id="ARBA00022790"/>
    </source>
</evidence>
<sequence>MSLEKGSPPMTNNPLEQFVILAKSVHGAATVELVRQVLSAPGVHVFGELLDMPSIKALENSPNASSFHTLNLFAYGTYRQYIENKHNLLDLTLVEKKKLQHLTIVTLATKMKCIPYNLLLQELDMKNVRDLEDLIIEAIYAVFSLSLNFNSELIIIVLFFSIDIIHGKLDQKNSQLEVDYAIGRDIREVDLGTIITTLQEWCDSCEAVLSCVDTQMHRANAEKNSAIKHRDAIETEINNIKKTLKTQSQDVEEAMATDSREAIAQGDKMKKSIKSKMLRGSSKFWQK</sequence>
<evidence type="ECO:0000256" key="3">
    <source>
        <dbReference type="ARBA" id="ARBA00022490"/>
    </source>
</evidence>
<organism evidence="9 10">
    <name type="scientific">Rhynocoris fuscipes</name>
    <dbReference type="NCBI Taxonomy" id="488301"/>
    <lineage>
        <taxon>Eukaryota</taxon>
        <taxon>Metazoa</taxon>
        <taxon>Ecdysozoa</taxon>
        <taxon>Arthropoda</taxon>
        <taxon>Hexapoda</taxon>
        <taxon>Insecta</taxon>
        <taxon>Pterygota</taxon>
        <taxon>Neoptera</taxon>
        <taxon>Paraneoptera</taxon>
        <taxon>Hemiptera</taxon>
        <taxon>Heteroptera</taxon>
        <taxon>Panheteroptera</taxon>
        <taxon>Cimicomorpha</taxon>
        <taxon>Reduviidae</taxon>
        <taxon>Harpactorinae</taxon>
        <taxon>Harpactorini</taxon>
        <taxon>Rhynocoris</taxon>
    </lineage>
</organism>
<dbReference type="GO" id="GO:0008180">
    <property type="term" value="C:COP9 signalosome"/>
    <property type="evidence" value="ECO:0007669"/>
    <property type="project" value="UniProtKB-KW"/>
</dbReference>
<proteinExistence type="predicted"/>
<evidence type="ECO:0000313" key="10">
    <source>
        <dbReference type="Proteomes" id="UP001461498"/>
    </source>
</evidence>
<name>A0AAW1CVD5_9HEMI</name>
<feature type="domain" description="COP9 signalosome complex subunit 7 helix I" evidence="8">
    <location>
        <begin position="190"/>
        <end position="239"/>
    </location>
</feature>
<evidence type="ECO:0000313" key="9">
    <source>
        <dbReference type="EMBL" id="KAK9501713.1"/>
    </source>
</evidence>
<dbReference type="Pfam" id="PF22061">
    <property type="entry name" value="CSN7_HB_subdom"/>
    <property type="match status" value="1"/>
</dbReference>
<keyword evidence="6" id="KW-0175">Coiled coil</keyword>
<reference evidence="9 10" key="1">
    <citation type="submission" date="2022-12" db="EMBL/GenBank/DDBJ databases">
        <title>Chromosome-level genome assembly of true bugs.</title>
        <authorList>
            <person name="Ma L."/>
            <person name="Li H."/>
        </authorList>
    </citation>
    <scope>NUCLEOTIDE SEQUENCE [LARGE SCALE GENOMIC DNA]</scope>
    <source>
        <strain evidence="9">Lab_2022b</strain>
    </source>
</reference>
<dbReference type="GO" id="GO:0005737">
    <property type="term" value="C:cytoplasm"/>
    <property type="evidence" value="ECO:0007669"/>
    <property type="project" value="UniProtKB-SubCell"/>
</dbReference>
<accession>A0AAW1CVD5</accession>
<dbReference type="InterPro" id="IPR045237">
    <property type="entry name" value="COPS7/eIF3m"/>
</dbReference>
<evidence type="ECO:0000256" key="1">
    <source>
        <dbReference type="ARBA" id="ARBA00004123"/>
    </source>
</evidence>
<dbReference type="EMBL" id="JAPXFL010000009">
    <property type="protein sequence ID" value="KAK9501713.1"/>
    <property type="molecule type" value="Genomic_DNA"/>
</dbReference>
<evidence type="ECO:0000256" key="5">
    <source>
        <dbReference type="ARBA" id="ARBA00023242"/>
    </source>
</evidence>
<dbReference type="Proteomes" id="UP001461498">
    <property type="component" value="Unassembled WGS sequence"/>
</dbReference>
<keyword evidence="3" id="KW-0963">Cytoplasm</keyword>
<keyword evidence="10" id="KW-1185">Reference proteome</keyword>
<dbReference type="PANTHER" id="PTHR15350:SF5">
    <property type="entry name" value="COP9 SIGNALOSOME COMPLEX SUBUNIT 7"/>
    <property type="match status" value="1"/>
</dbReference>
<gene>
    <name evidence="9" type="ORF">O3M35_012389</name>
</gene>
<keyword evidence="4" id="KW-0736">Signalosome</keyword>
<feature type="region of interest" description="Disordered" evidence="7">
    <location>
        <begin position="258"/>
        <end position="287"/>
    </location>
</feature>
<dbReference type="PANTHER" id="PTHR15350">
    <property type="entry name" value="COP9 SIGNALOSOME COMPLEX SUBUNIT 7/DENDRITIC CELL PROTEIN GA17"/>
    <property type="match status" value="1"/>
</dbReference>
<evidence type="ECO:0000256" key="6">
    <source>
        <dbReference type="SAM" id="Coils"/>
    </source>
</evidence>
<evidence type="ECO:0000259" key="8">
    <source>
        <dbReference type="Pfam" id="PF18392"/>
    </source>
</evidence>
<dbReference type="AlphaFoldDB" id="A0AAW1CVD5"/>
<dbReference type="InterPro" id="IPR041481">
    <property type="entry name" value="CSN7_helixI"/>
</dbReference>
<protein>
    <recommendedName>
        <fullName evidence="8">COP9 signalosome complex subunit 7 helix I domain-containing protein</fullName>
    </recommendedName>
</protein>
<dbReference type="GO" id="GO:0010387">
    <property type="term" value="P:COP9 signalosome assembly"/>
    <property type="evidence" value="ECO:0007669"/>
    <property type="project" value="InterPro"/>
</dbReference>
<comment type="subcellular location">
    <subcellularLocation>
        <location evidence="2">Cytoplasm</location>
    </subcellularLocation>
    <subcellularLocation>
        <location evidence="1">Nucleus</location>
    </subcellularLocation>
</comment>